<dbReference type="AlphaFoldDB" id="A0A9J5ZCB8"/>
<dbReference type="InterPro" id="IPR025558">
    <property type="entry name" value="DUF4283"/>
</dbReference>
<dbReference type="Pfam" id="PF14111">
    <property type="entry name" value="DUF4283"/>
    <property type="match status" value="1"/>
</dbReference>
<evidence type="ECO:0000259" key="2">
    <source>
        <dbReference type="Pfam" id="PF14111"/>
    </source>
</evidence>
<feature type="domain" description="DUF4283" evidence="2">
    <location>
        <begin position="115"/>
        <end position="185"/>
    </location>
</feature>
<dbReference type="EMBL" id="JACXVP010000004">
    <property type="protein sequence ID" value="KAG5609512.1"/>
    <property type="molecule type" value="Genomic_DNA"/>
</dbReference>
<dbReference type="PANTHER" id="PTHR31286">
    <property type="entry name" value="GLYCINE-RICH CELL WALL STRUCTURAL PROTEIN 1.8-LIKE"/>
    <property type="match status" value="1"/>
</dbReference>
<organism evidence="3 4">
    <name type="scientific">Solanum commersonii</name>
    <name type="common">Commerson's wild potato</name>
    <name type="synonym">Commerson's nightshade</name>
    <dbReference type="NCBI Taxonomy" id="4109"/>
    <lineage>
        <taxon>Eukaryota</taxon>
        <taxon>Viridiplantae</taxon>
        <taxon>Streptophyta</taxon>
        <taxon>Embryophyta</taxon>
        <taxon>Tracheophyta</taxon>
        <taxon>Spermatophyta</taxon>
        <taxon>Magnoliopsida</taxon>
        <taxon>eudicotyledons</taxon>
        <taxon>Gunneridae</taxon>
        <taxon>Pentapetalae</taxon>
        <taxon>asterids</taxon>
        <taxon>lamiids</taxon>
        <taxon>Solanales</taxon>
        <taxon>Solanaceae</taxon>
        <taxon>Solanoideae</taxon>
        <taxon>Solaneae</taxon>
        <taxon>Solanum</taxon>
    </lineage>
</organism>
<protein>
    <recommendedName>
        <fullName evidence="2">DUF4283 domain-containing protein</fullName>
    </recommendedName>
</protein>
<feature type="region of interest" description="Disordered" evidence="1">
    <location>
        <begin position="56"/>
        <end position="78"/>
    </location>
</feature>
<dbReference type="InterPro" id="IPR040256">
    <property type="entry name" value="At4g02000-like"/>
</dbReference>
<accession>A0A9J5ZCB8</accession>
<dbReference type="PANTHER" id="PTHR31286:SF165">
    <property type="entry name" value="DUF4283 DOMAIN-CONTAINING PROTEIN"/>
    <property type="match status" value="1"/>
</dbReference>
<name>A0A9J5ZCB8_SOLCO</name>
<reference evidence="3 4" key="1">
    <citation type="submission" date="2020-09" db="EMBL/GenBank/DDBJ databases">
        <title>De no assembly of potato wild relative species, Solanum commersonii.</title>
        <authorList>
            <person name="Cho K."/>
        </authorList>
    </citation>
    <scope>NUCLEOTIDE SEQUENCE [LARGE SCALE GENOMIC DNA]</scope>
    <source>
        <strain evidence="3">LZ3.2</strain>
        <tissue evidence="3">Leaf</tissue>
    </source>
</reference>
<proteinExistence type="predicted"/>
<evidence type="ECO:0000313" key="4">
    <source>
        <dbReference type="Proteomes" id="UP000824120"/>
    </source>
</evidence>
<comment type="caution">
    <text evidence="3">The sequence shown here is derived from an EMBL/GenBank/DDBJ whole genome shotgun (WGS) entry which is preliminary data.</text>
</comment>
<dbReference type="OrthoDB" id="1738329at2759"/>
<evidence type="ECO:0000313" key="3">
    <source>
        <dbReference type="EMBL" id="KAG5609512.1"/>
    </source>
</evidence>
<evidence type="ECO:0000256" key="1">
    <source>
        <dbReference type="SAM" id="MobiDB-lite"/>
    </source>
</evidence>
<gene>
    <name evidence="3" type="ORF">H5410_020793</name>
</gene>
<dbReference type="Proteomes" id="UP000824120">
    <property type="component" value="Chromosome 4"/>
</dbReference>
<sequence>MGGHDPISKTMMNNLGKDTKTVGTVKSIGGKSSAMYTNGTVDANNLSIGAVIQELKGREEDTPPRKGKEDSLATVERGRSPESSSIWRNFDITKLANAGFKHEYINLEKLRSDAVLGAHPPFAVLNGYVQRIWGRYGINKVSMMKNGILLVRFDCEQGKIDALQGGIYHFDNKPFIVKAWSPEMEFCKEELMTVPIWIKLPGLGFKYWSAKGLSKIRSLVGKPLLVDKHTEKKLGLSFARLLIEVKVDNELPEDVMFRNEKGIVLTQKVSYDWKPSLCERCYKYGHVYAECRKLNPIPKITTGTRVDIKRIKARKRGLNKGEFSRAMENRWVGITPVHQ</sequence>
<keyword evidence="4" id="KW-1185">Reference proteome</keyword>